<dbReference type="GO" id="GO:0015344">
    <property type="term" value="F:siderophore uptake transmembrane transporter activity"/>
    <property type="evidence" value="ECO:0007669"/>
    <property type="project" value="TreeGrafter"/>
</dbReference>
<feature type="region of interest" description="Disordered" evidence="11">
    <location>
        <begin position="390"/>
        <end position="412"/>
    </location>
</feature>
<evidence type="ECO:0000256" key="3">
    <source>
        <dbReference type="ARBA" id="ARBA00022496"/>
    </source>
</evidence>
<evidence type="ECO:0000256" key="4">
    <source>
        <dbReference type="ARBA" id="ARBA00022692"/>
    </source>
</evidence>
<evidence type="ECO:0000256" key="2">
    <source>
        <dbReference type="ARBA" id="ARBA00022448"/>
    </source>
</evidence>
<keyword evidence="10" id="KW-0998">Cell outer membrane</keyword>
<dbReference type="Gene3D" id="2.40.170.20">
    <property type="entry name" value="TonB-dependent receptor, beta-barrel domain"/>
    <property type="match status" value="2"/>
</dbReference>
<evidence type="ECO:0000256" key="9">
    <source>
        <dbReference type="ARBA" id="ARBA00023136"/>
    </source>
</evidence>
<keyword evidence="7" id="KW-0406">Ion transport</keyword>
<gene>
    <name evidence="14" type="primary">fhuE</name>
    <name evidence="14" type="ORF">GALL_41810</name>
</gene>
<keyword evidence="3" id="KW-0410">Iron transport</keyword>
<evidence type="ECO:0000256" key="7">
    <source>
        <dbReference type="ARBA" id="ARBA00023065"/>
    </source>
</evidence>
<dbReference type="PANTHER" id="PTHR32552:SF68">
    <property type="entry name" value="FERRICHROME OUTER MEMBRANE TRANSPORTER_PHAGE RECEPTOR"/>
    <property type="match status" value="1"/>
</dbReference>
<dbReference type="Pfam" id="PF00593">
    <property type="entry name" value="TonB_dep_Rec_b-barrel"/>
    <property type="match status" value="1"/>
</dbReference>
<protein>
    <submittedName>
        <fullName evidence="14">FhuE receptor</fullName>
    </submittedName>
</protein>
<keyword evidence="2" id="KW-0813">Transport</keyword>
<dbReference type="Pfam" id="PF07715">
    <property type="entry name" value="Plug"/>
    <property type="match status" value="1"/>
</dbReference>
<sequence>MSTKVPIKRRPTLHLLAVLVSAIAGYAGAFAQTAATASSSQTADSQSKDDDTIVLSPFTVNTTKDTGYKATNSLGGTKMNTPIKDLPFTLDVVTSDFLRDIGALSVADGLAYTAGVMPTTSPGTNSPDMSVRGFPSNFYLRDGIPVYRAPDWTMVDRIEVIRGASAIVYGQTQAGGVINITTKHADVDKRFGSVSQLVGQWSNYVTTVDINQPLVAHKLAVRFAGSITDAGGRRQGSGTKGSLVFPSLTWKPTPRTTVSLQFSRDISDARGLNAGAPINYATSHPGFQHIDKNYTAYYNSLTPTQRVLYTLPTPDTWMSTNNPGQVGGPAPIFLKNPYTYNIGGDQGYWDSDVKTSIASLSQVLVEDGSGLIKRSDLKLTLSRTNDAVRGSIPLTGSPNPQGQRGANTSWAASDGTTGATWALTGQTGYYFDYNEPVVGAKNFAGSNFYFPVDLTNPSNAHVVPLVGPDTYAWYTMYFHLANINDVASVDTVTDLDLGSHTKARILFGYEHSRQRYWDPSRKGNLPLATGNTLADQENNYLRGLKSPGGWSSTTWGPAPGNGTMPLPNWGYGFTGIDQQNPGTLYGAGADRAYRGWNLVNLDTGERRAAHVSAADIAAIVDKYYYGLSQDIFSDAFYLSGQLDLFDKKVSVLGAVRYTDIEKKDYRVEGNVPSFPQRYNPVVPQVGVIYNLTRHVNLYASYARNYWYEWSRQTNAINQAPPPNTAESVEVGSKFELFNGRISGSASVYQTKMHNLSWTDNTFDLTAYDPARYPQHPKLVNNSMQLVDQYGLGRFDGEVENKGVELNLQASPVDAWNIVLSYSYIDSKYTRAAPWMVGVTPTGVAKNMASLWNRYTLSNTTGLLKGLEFGVGVVYHDPVWVGEGYNQAAISGSSYVWRTPVFVRFDAEIGYPFKAAGYDCRVQLNVKNLADRTNWTADGNFIPDGQGREFMGRFIVNF</sequence>
<dbReference type="PROSITE" id="PS52016">
    <property type="entry name" value="TONB_DEPENDENT_REC_3"/>
    <property type="match status" value="1"/>
</dbReference>
<dbReference type="EMBL" id="MLJW01000010">
    <property type="protein sequence ID" value="OIR15062.1"/>
    <property type="molecule type" value="Genomic_DNA"/>
</dbReference>
<reference evidence="14" key="1">
    <citation type="submission" date="2016-10" db="EMBL/GenBank/DDBJ databases">
        <title>Sequence of Gallionella enrichment culture.</title>
        <authorList>
            <person name="Poehlein A."/>
            <person name="Muehling M."/>
            <person name="Daniel R."/>
        </authorList>
    </citation>
    <scope>NUCLEOTIDE SEQUENCE</scope>
</reference>
<dbReference type="SUPFAM" id="SSF56935">
    <property type="entry name" value="Porins"/>
    <property type="match status" value="1"/>
</dbReference>
<organism evidence="14">
    <name type="scientific">mine drainage metagenome</name>
    <dbReference type="NCBI Taxonomy" id="410659"/>
    <lineage>
        <taxon>unclassified sequences</taxon>
        <taxon>metagenomes</taxon>
        <taxon>ecological metagenomes</taxon>
    </lineage>
</organism>
<comment type="subcellular location">
    <subcellularLocation>
        <location evidence="1">Cell outer membrane</location>
        <topology evidence="1">Multi-pass membrane protein</topology>
    </subcellularLocation>
</comment>
<comment type="caution">
    <text evidence="14">The sequence shown here is derived from an EMBL/GenBank/DDBJ whole genome shotgun (WGS) entry which is preliminary data.</text>
</comment>
<dbReference type="GO" id="GO:0009279">
    <property type="term" value="C:cell outer membrane"/>
    <property type="evidence" value="ECO:0007669"/>
    <property type="project" value="UniProtKB-SubCell"/>
</dbReference>
<keyword evidence="4" id="KW-0812">Transmembrane</keyword>
<evidence type="ECO:0000256" key="8">
    <source>
        <dbReference type="ARBA" id="ARBA00023077"/>
    </source>
</evidence>
<evidence type="ECO:0000259" key="12">
    <source>
        <dbReference type="Pfam" id="PF00593"/>
    </source>
</evidence>
<name>A0A1J5TSQ5_9ZZZZ</name>
<evidence type="ECO:0000313" key="14">
    <source>
        <dbReference type="EMBL" id="OIR15062.1"/>
    </source>
</evidence>
<keyword evidence="14" id="KW-0675">Receptor</keyword>
<keyword evidence="6" id="KW-0408">Iron</keyword>
<evidence type="ECO:0000256" key="10">
    <source>
        <dbReference type="ARBA" id="ARBA00023237"/>
    </source>
</evidence>
<evidence type="ECO:0000256" key="11">
    <source>
        <dbReference type="SAM" id="MobiDB-lite"/>
    </source>
</evidence>
<dbReference type="InterPro" id="IPR000531">
    <property type="entry name" value="Beta-barrel_TonB"/>
</dbReference>
<keyword evidence="9" id="KW-0472">Membrane</keyword>
<dbReference type="AlphaFoldDB" id="A0A1J5TSQ5"/>
<evidence type="ECO:0000256" key="1">
    <source>
        <dbReference type="ARBA" id="ARBA00004571"/>
    </source>
</evidence>
<feature type="compositionally biased region" description="Polar residues" evidence="11">
    <location>
        <begin position="394"/>
        <end position="412"/>
    </location>
</feature>
<evidence type="ECO:0000256" key="6">
    <source>
        <dbReference type="ARBA" id="ARBA00023004"/>
    </source>
</evidence>
<dbReference type="Gene3D" id="2.170.130.10">
    <property type="entry name" value="TonB-dependent receptor, plug domain"/>
    <property type="match status" value="1"/>
</dbReference>
<dbReference type="InterPro" id="IPR036942">
    <property type="entry name" value="Beta-barrel_TonB_sf"/>
</dbReference>
<feature type="domain" description="TonB-dependent receptor-like beta-barrel" evidence="12">
    <location>
        <begin position="469"/>
        <end position="928"/>
    </location>
</feature>
<dbReference type="InterPro" id="IPR037066">
    <property type="entry name" value="Plug_dom_sf"/>
</dbReference>
<accession>A0A1J5TSQ5</accession>
<proteinExistence type="predicted"/>
<evidence type="ECO:0000259" key="13">
    <source>
        <dbReference type="Pfam" id="PF07715"/>
    </source>
</evidence>
<dbReference type="PANTHER" id="PTHR32552">
    <property type="entry name" value="FERRICHROME IRON RECEPTOR-RELATED"/>
    <property type="match status" value="1"/>
</dbReference>
<keyword evidence="5" id="KW-0732">Signal</keyword>
<feature type="domain" description="TonB-dependent receptor plug" evidence="13">
    <location>
        <begin position="83"/>
        <end position="177"/>
    </location>
</feature>
<dbReference type="InterPro" id="IPR012910">
    <property type="entry name" value="Plug_dom"/>
</dbReference>
<evidence type="ECO:0000256" key="5">
    <source>
        <dbReference type="ARBA" id="ARBA00022729"/>
    </source>
</evidence>
<dbReference type="InterPro" id="IPR039426">
    <property type="entry name" value="TonB-dep_rcpt-like"/>
</dbReference>
<keyword evidence="8" id="KW-0798">TonB box</keyword>